<dbReference type="InterPro" id="IPR006218">
    <property type="entry name" value="DAHP1/KDSA"/>
</dbReference>
<dbReference type="PANTHER" id="PTHR21225">
    <property type="entry name" value="PHOSPHO-2-DEHYDRO-3-DEOXYHEPTONATE ALDOLASE DAHP SYNTHETASE"/>
    <property type="match status" value="1"/>
</dbReference>
<dbReference type="InterPro" id="IPR013785">
    <property type="entry name" value="Aldolase_TIM"/>
</dbReference>
<comment type="caution">
    <text evidence="13">The sequence shown here is derived from an EMBL/GenBank/DDBJ whole genome shotgun (WGS) entry which is preliminary data.</text>
</comment>
<evidence type="ECO:0000256" key="9">
    <source>
        <dbReference type="ARBA" id="ARBA00031349"/>
    </source>
</evidence>
<gene>
    <name evidence="13" type="ORF">DES53_11780</name>
</gene>
<sequence>MCLASELSTTRCRDGLGNTPDDRWRQLERRKAANFPLHDESLARHGLPAILQAPRIGAEPDMSEKHRTDDLRIEDISDLVPPSVFMKQLALDAAGEDFVTRSRQINQDIMMGRDDRLLVVVGPCSIHDSKSALEYAGLLKEARGKYSADLELVMRVYFEKPRTTVGWKGFINDPNLDESFDINTGLREARRLLVQIAAMGVPAGTEFLDVITPQYIADVVSWGAIGARTTESQVHRQLASGLSMPVGFKNGTDGNIQIALDAIAAAAGAHVFLSVTKHGTAAIVQTRGNDACHVILRGGKASPNYDAASVANAVEQLRSRGLPPHLMVDCSHGNSLKDYRRQPLVASDVAGQLVNGSTGITGVMIESHLCEGQQSVKPGQELKYGQSITDACVSWETTLGVFDELAAAVRARRAKFASA</sequence>
<evidence type="ECO:0000256" key="8">
    <source>
        <dbReference type="ARBA" id="ARBA00031111"/>
    </source>
</evidence>
<comment type="function">
    <text evidence="1">Stereospecific condensation of phosphoenolpyruvate (PEP) and D-erythrose-4-phosphate (E4P) giving rise to 3-deoxy-D-arabino-heptulosonate-7-phosphate (DAHP).</text>
</comment>
<evidence type="ECO:0000256" key="10">
    <source>
        <dbReference type="ARBA" id="ARBA00032193"/>
    </source>
</evidence>
<dbReference type="SUPFAM" id="SSF51569">
    <property type="entry name" value="Aldolase"/>
    <property type="match status" value="1"/>
</dbReference>
<evidence type="ECO:0000256" key="3">
    <source>
        <dbReference type="ARBA" id="ARBA00007985"/>
    </source>
</evidence>
<dbReference type="GO" id="GO:0009423">
    <property type="term" value="P:chorismate biosynthetic process"/>
    <property type="evidence" value="ECO:0007669"/>
    <property type="project" value="UniProtKB-UniPathway"/>
</dbReference>
<keyword evidence="5" id="KW-0028">Amino-acid biosynthesis</keyword>
<feature type="domain" description="DAHP synthetase I/KDSA" evidence="12">
    <location>
        <begin position="105"/>
        <end position="398"/>
    </location>
</feature>
<comment type="catalytic activity">
    <reaction evidence="11">
        <text>D-erythrose 4-phosphate + phosphoenolpyruvate + H2O = 7-phospho-2-dehydro-3-deoxy-D-arabino-heptonate + phosphate</text>
        <dbReference type="Rhea" id="RHEA:14717"/>
        <dbReference type="ChEBI" id="CHEBI:15377"/>
        <dbReference type="ChEBI" id="CHEBI:16897"/>
        <dbReference type="ChEBI" id="CHEBI:43474"/>
        <dbReference type="ChEBI" id="CHEBI:58394"/>
        <dbReference type="ChEBI" id="CHEBI:58702"/>
        <dbReference type="EC" id="2.5.1.54"/>
    </reaction>
</comment>
<dbReference type="EC" id="2.5.1.54" evidence="4"/>
<dbReference type="GO" id="GO:0008652">
    <property type="term" value="P:amino acid biosynthetic process"/>
    <property type="evidence" value="ECO:0007669"/>
    <property type="project" value="UniProtKB-KW"/>
</dbReference>
<evidence type="ECO:0000256" key="7">
    <source>
        <dbReference type="ARBA" id="ARBA00023141"/>
    </source>
</evidence>
<dbReference type="NCBIfam" id="TIGR00034">
    <property type="entry name" value="aroFGH"/>
    <property type="match status" value="1"/>
</dbReference>
<evidence type="ECO:0000256" key="1">
    <source>
        <dbReference type="ARBA" id="ARBA00003726"/>
    </source>
</evidence>
<dbReference type="Proteomes" id="UP000253426">
    <property type="component" value="Unassembled WGS sequence"/>
</dbReference>
<dbReference type="GO" id="GO:0042802">
    <property type="term" value="F:identical protein binding"/>
    <property type="evidence" value="ECO:0007669"/>
    <property type="project" value="UniProtKB-ARBA"/>
</dbReference>
<dbReference type="InterPro" id="IPR006219">
    <property type="entry name" value="DAHP_synth_1"/>
</dbReference>
<evidence type="ECO:0000313" key="14">
    <source>
        <dbReference type="Proteomes" id="UP000253426"/>
    </source>
</evidence>
<keyword evidence="7" id="KW-0057">Aromatic amino acid biosynthesis</keyword>
<comment type="pathway">
    <text evidence="2">Metabolic intermediate biosynthesis; chorismate biosynthesis; chorismate from D-erythrose 4-phosphate and phosphoenolpyruvate: step 1/7.</text>
</comment>
<organism evidence="13 14">
    <name type="scientific">Roseimicrobium gellanilyticum</name>
    <dbReference type="NCBI Taxonomy" id="748857"/>
    <lineage>
        <taxon>Bacteria</taxon>
        <taxon>Pseudomonadati</taxon>
        <taxon>Verrucomicrobiota</taxon>
        <taxon>Verrucomicrobiia</taxon>
        <taxon>Verrucomicrobiales</taxon>
        <taxon>Verrucomicrobiaceae</taxon>
        <taxon>Roseimicrobium</taxon>
    </lineage>
</organism>
<dbReference type="Pfam" id="PF00793">
    <property type="entry name" value="DAHP_synth_1"/>
    <property type="match status" value="1"/>
</dbReference>
<evidence type="ECO:0000259" key="12">
    <source>
        <dbReference type="Pfam" id="PF00793"/>
    </source>
</evidence>
<dbReference type="AlphaFoldDB" id="A0A366H345"/>
<evidence type="ECO:0000256" key="11">
    <source>
        <dbReference type="ARBA" id="ARBA00047508"/>
    </source>
</evidence>
<dbReference type="GO" id="GO:0003849">
    <property type="term" value="F:3-deoxy-7-phosphoheptulonate synthase activity"/>
    <property type="evidence" value="ECO:0007669"/>
    <property type="project" value="UniProtKB-EC"/>
</dbReference>
<keyword evidence="6" id="KW-0808">Transferase</keyword>
<dbReference type="FunFam" id="3.20.20.70:FF:000005">
    <property type="entry name" value="Phospho-2-dehydro-3-deoxyheptonate aldolase"/>
    <property type="match status" value="1"/>
</dbReference>
<evidence type="ECO:0000256" key="4">
    <source>
        <dbReference type="ARBA" id="ARBA00012694"/>
    </source>
</evidence>
<dbReference type="GO" id="GO:0005737">
    <property type="term" value="C:cytoplasm"/>
    <property type="evidence" value="ECO:0007669"/>
    <property type="project" value="TreeGrafter"/>
</dbReference>
<reference evidence="13 14" key="1">
    <citation type="submission" date="2018-06" db="EMBL/GenBank/DDBJ databases">
        <title>Genomic Encyclopedia of Type Strains, Phase IV (KMG-IV): sequencing the most valuable type-strain genomes for metagenomic binning, comparative biology and taxonomic classification.</title>
        <authorList>
            <person name="Goeker M."/>
        </authorList>
    </citation>
    <scope>NUCLEOTIDE SEQUENCE [LARGE SCALE GENOMIC DNA]</scope>
    <source>
        <strain evidence="13 14">DSM 25532</strain>
    </source>
</reference>
<dbReference type="GO" id="GO:0009073">
    <property type="term" value="P:aromatic amino acid family biosynthetic process"/>
    <property type="evidence" value="ECO:0007669"/>
    <property type="project" value="UniProtKB-KW"/>
</dbReference>
<keyword evidence="14" id="KW-1185">Reference proteome</keyword>
<evidence type="ECO:0000256" key="5">
    <source>
        <dbReference type="ARBA" id="ARBA00022605"/>
    </source>
</evidence>
<name>A0A366H345_9BACT</name>
<evidence type="ECO:0000256" key="6">
    <source>
        <dbReference type="ARBA" id="ARBA00022679"/>
    </source>
</evidence>
<dbReference type="PANTHER" id="PTHR21225:SF12">
    <property type="entry name" value="PHOSPHO-2-DEHYDRO-3-DEOXYHEPTONATE ALDOLASE, TYROSINE-INHIBITED"/>
    <property type="match status" value="1"/>
</dbReference>
<dbReference type="NCBIfam" id="NF009396">
    <property type="entry name" value="PRK12756.1"/>
    <property type="match status" value="1"/>
</dbReference>
<accession>A0A366H345</accession>
<evidence type="ECO:0000313" key="13">
    <source>
        <dbReference type="EMBL" id="RBP36369.1"/>
    </source>
</evidence>
<dbReference type="NCBIfam" id="NF009395">
    <property type="entry name" value="PRK12755.1"/>
    <property type="match status" value="1"/>
</dbReference>
<evidence type="ECO:0000256" key="2">
    <source>
        <dbReference type="ARBA" id="ARBA00004688"/>
    </source>
</evidence>
<dbReference type="UniPathway" id="UPA00053">
    <property type="reaction ID" value="UER00084"/>
</dbReference>
<dbReference type="Gene3D" id="3.20.20.70">
    <property type="entry name" value="Aldolase class I"/>
    <property type="match status" value="1"/>
</dbReference>
<protein>
    <recommendedName>
        <fullName evidence="4">3-deoxy-7-phosphoheptulonate synthase</fullName>
        <ecNumber evidence="4">2.5.1.54</ecNumber>
    </recommendedName>
    <alternativeName>
        <fullName evidence="10">3-deoxy-D-arabino-heptulosonate 7-phosphate synthase</fullName>
    </alternativeName>
    <alternativeName>
        <fullName evidence="9">DAHP synthase</fullName>
    </alternativeName>
    <alternativeName>
        <fullName evidence="8">Phospho-2-keto-3-deoxyheptonate aldolase</fullName>
    </alternativeName>
</protein>
<comment type="similarity">
    <text evidence="3">Belongs to the class-I DAHP synthase family.</text>
</comment>
<dbReference type="EMBL" id="QNRR01000017">
    <property type="protein sequence ID" value="RBP36369.1"/>
    <property type="molecule type" value="Genomic_DNA"/>
</dbReference>
<proteinExistence type="inferred from homology"/>